<dbReference type="AlphaFoldDB" id="A0A844LZR7"/>
<name>A0A844LZR7_9GAMM</name>
<evidence type="ECO:0000256" key="8">
    <source>
        <dbReference type="ARBA" id="ARBA00026081"/>
    </source>
</evidence>
<dbReference type="Proteomes" id="UP000442109">
    <property type="component" value="Unassembled WGS sequence"/>
</dbReference>
<feature type="transmembrane region" description="Helical" evidence="9">
    <location>
        <begin position="84"/>
        <end position="103"/>
    </location>
</feature>
<feature type="transmembrane region" description="Helical" evidence="9">
    <location>
        <begin position="28"/>
        <end position="49"/>
    </location>
</feature>
<feature type="transmembrane region" description="Helical" evidence="9">
    <location>
        <begin position="441"/>
        <end position="460"/>
    </location>
</feature>
<organism evidence="10 11">
    <name type="scientific">Psychrobacter sanguinis</name>
    <dbReference type="NCBI Taxonomy" id="861445"/>
    <lineage>
        <taxon>Bacteria</taxon>
        <taxon>Pseudomonadati</taxon>
        <taxon>Pseudomonadota</taxon>
        <taxon>Gammaproteobacteria</taxon>
        <taxon>Moraxellales</taxon>
        <taxon>Moraxellaceae</taxon>
        <taxon>Psychrobacter</taxon>
    </lineage>
</organism>
<gene>
    <name evidence="10" type="ORF">GB996_03010</name>
</gene>
<evidence type="ECO:0000256" key="7">
    <source>
        <dbReference type="ARBA" id="ARBA00023136"/>
    </source>
</evidence>
<dbReference type="OrthoDB" id="9778062at2"/>
<keyword evidence="6 9" id="KW-1133">Transmembrane helix</keyword>
<comment type="caution">
    <text evidence="10">The sequence shown here is derived from an EMBL/GenBank/DDBJ whole genome shotgun (WGS) entry which is preliminary data.</text>
</comment>
<comment type="similarity">
    <text evidence="3">Belongs to the LptF/LptG family.</text>
</comment>
<evidence type="ECO:0000256" key="4">
    <source>
        <dbReference type="ARBA" id="ARBA00022475"/>
    </source>
</evidence>
<feature type="transmembrane region" description="Helical" evidence="9">
    <location>
        <begin position="123"/>
        <end position="142"/>
    </location>
</feature>
<keyword evidence="7 9" id="KW-0472">Membrane</keyword>
<keyword evidence="11" id="KW-1185">Reference proteome</keyword>
<evidence type="ECO:0000256" key="9">
    <source>
        <dbReference type="SAM" id="Phobius"/>
    </source>
</evidence>
<accession>A0A844LZR7</accession>
<dbReference type="InterPro" id="IPR005495">
    <property type="entry name" value="LptG/LptF_permease"/>
</dbReference>
<keyword evidence="5 9" id="KW-0812">Transmembrane</keyword>
<protein>
    <submittedName>
        <fullName evidence="10">LptF/LptG family permease</fullName>
    </submittedName>
</protein>
<comment type="function">
    <text evidence="1">Part of the ABC transporter complex LptBFG involved in the translocation of lipopolysaccharide (LPS) from the inner membrane to the outer membrane.</text>
</comment>
<dbReference type="GO" id="GO:0015920">
    <property type="term" value="P:lipopolysaccharide transport"/>
    <property type="evidence" value="ECO:0007669"/>
    <property type="project" value="TreeGrafter"/>
</dbReference>
<dbReference type="PANTHER" id="PTHR33529:SF7">
    <property type="entry name" value="LIPOPOLYSACCHARIDE EXPORT SYSTEM PERMEASE PROTEIN LPTF"/>
    <property type="match status" value="1"/>
</dbReference>
<evidence type="ECO:0000313" key="11">
    <source>
        <dbReference type="Proteomes" id="UP000442109"/>
    </source>
</evidence>
<evidence type="ECO:0000256" key="1">
    <source>
        <dbReference type="ARBA" id="ARBA00002265"/>
    </source>
</evidence>
<comment type="subcellular location">
    <subcellularLocation>
        <location evidence="2">Cell membrane</location>
        <topology evidence="2">Multi-pass membrane protein</topology>
    </subcellularLocation>
</comment>
<evidence type="ECO:0000256" key="6">
    <source>
        <dbReference type="ARBA" id="ARBA00022989"/>
    </source>
</evidence>
<evidence type="ECO:0000256" key="5">
    <source>
        <dbReference type="ARBA" id="ARBA00022692"/>
    </source>
</evidence>
<reference evidence="10 11" key="1">
    <citation type="journal article" date="2019" name="PLoS ONE">
        <title>Pup mortality in New Zealand sea lions (Phocarctos hookeri) at Enderby Island, Auckland Islands, 2013-18.</title>
        <authorList>
            <person name="Michael S.A."/>
            <person name="Hayman D.T.S."/>
            <person name="Gray R."/>
            <person name="Zhang J."/>
            <person name="Rogers L."/>
            <person name="Roe W.D."/>
        </authorList>
    </citation>
    <scope>NUCLEOTIDE SEQUENCE [LARGE SCALE GENOMIC DNA]</scope>
    <source>
        <strain evidence="10 11">SM868</strain>
    </source>
</reference>
<feature type="transmembrane region" description="Helical" evidence="9">
    <location>
        <begin position="379"/>
        <end position="397"/>
    </location>
</feature>
<evidence type="ECO:0000256" key="2">
    <source>
        <dbReference type="ARBA" id="ARBA00004651"/>
    </source>
</evidence>
<proteinExistence type="inferred from homology"/>
<dbReference type="PANTHER" id="PTHR33529">
    <property type="entry name" value="SLR0882 PROTEIN-RELATED"/>
    <property type="match status" value="1"/>
</dbReference>
<feature type="transmembrane region" description="Helical" evidence="9">
    <location>
        <begin position="409"/>
        <end position="429"/>
    </location>
</feature>
<keyword evidence="4" id="KW-1003">Cell membrane</keyword>
<dbReference type="GO" id="GO:0043190">
    <property type="term" value="C:ATP-binding cassette (ABC) transporter complex"/>
    <property type="evidence" value="ECO:0007669"/>
    <property type="project" value="TreeGrafter"/>
</dbReference>
<sequence>MQAVLDLAHPCNLSFFNNLSLPVILRRYMTRQVASTTALVLGFLVVLLLGGRMIRYFGIAAEGRLDVGLLFSIIGYNLPYFLELVLPLSFFIGLMLVFGRLYVDHEMAVLNGSGISRGRLARLIIPLILVLFVLEAGLSLYGKPWGVKNSESIWQQQSLSSAFDLIRPQTFINSDDYHLYVGSMNDNKTELQDVILIQTAKDAAKSVKPGATVPEATTNAPAVRLGQQELEGSNSANQSVSSIDKDKAITAVTNPVAASQDKPAAKPAITGDDDRDIIVLAKRAVQVKGSEESGKTQLDLFQGRRYEVGADSLVYSQIGFERYRISINQPPADVLTEENVTTQSVPALWKAATGQKVATKADGSTEPEPQQILSAQAELGYRLALPWLIILAPMLAVPLAQVKPRQGRWLRLLPAILIFTSCVLVIISLKNAITKGTLSVLSYPLVLIGFIVLALYLNWASRIHHRVRFRLGQRALQSQTNHSSNPDINQGGRS</sequence>
<dbReference type="EMBL" id="WFKQ01000001">
    <property type="protein sequence ID" value="MUG31757.1"/>
    <property type="molecule type" value="Genomic_DNA"/>
</dbReference>
<evidence type="ECO:0000256" key="3">
    <source>
        <dbReference type="ARBA" id="ARBA00007725"/>
    </source>
</evidence>
<comment type="subunit">
    <text evidence="8">Component of the lipopolysaccharide transport and assembly complex. The LptBFG transporter is composed of two ATP-binding proteins (LptB) and two transmembrane proteins (LptF and LptG).</text>
</comment>
<dbReference type="Pfam" id="PF03739">
    <property type="entry name" value="LptF_LptG"/>
    <property type="match status" value="2"/>
</dbReference>
<evidence type="ECO:0000313" key="10">
    <source>
        <dbReference type="EMBL" id="MUG31757.1"/>
    </source>
</evidence>